<feature type="domain" description="Transcription elongation factor GreA/GreB C-terminal" evidence="7">
    <location>
        <begin position="613"/>
        <end position="681"/>
    </location>
</feature>
<dbReference type="AlphaFoldDB" id="A6DK30"/>
<dbReference type="Gene3D" id="1.10.287.180">
    <property type="entry name" value="Transcription elongation factor, GreA/GreB, N-terminal domain"/>
    <property type="match status" value="1"/>
</dbReference>
<keyword evidence="10" id="KW-1185">Reference proteome</keyword>
<keyword evidence="4" id="KW-0238">DNA-binding</keyword>
<dbReference type="PANTHER" id="PTHR30437">
    <property type="entry name" value="TRANSCRIPTION ELONGATION FACTOR GREA"/>
    <property type="match status" value="1"/>
</dbReference>
<dbReference type="InterPro" id="IPR001437">
    <property type="entry name" value="Tscrpt_elong_fac_GreA/B_C"/>
</dbReference>
<accession>A6DK30</accession>
<evidence type="ECO:0000313" key="9">
    <source>
        <dbReference type="EMBL" id="EDM28254.1"/>
    </source>
</evidence>
<dbReference type="OrthoDB" id="9808774at2"/>
<dbReference type="Pfam" id="PF03449">
    <property type="entry name" value="GreA_GreB_N"/>
    <property type="match status" value="1"/>
</dbReference>
<evidence type="ECO:0000313" key="10">
    <source>
        <dbReference type="Proteomes" id="UP000004947"/>
    </source>
</evidence>
<evidence type="ECO:0000256" key="1">
    <source>
        <dbReference type="ARBA" id="ARBA00008213"/>
    </source>
</evidence>
<dbReference type="InterPro" id="IPR022691">
    <property type="entry name" value="Tscrpt_elong_fac_GreA/B_N"/>
</dbReference>
<dbReference type="FunFam" id="1.10.287.180:FF:000001">
    <property type="entry name" value="Transcription elongation factor GreA"/>
    <property type="match status" value="1"/>
</dbReference>
<dbReference type="Proteomes" id="UP000004947">
    <property type="component" value="Unassembled WGS sequence"/>
</dbReference>
<sequence>MSADKLESLILAASDEGKASEEALTCARALKAADLSTAQRASIGQATELFLASGASDQQSVELAVALALLKPEGDFSAAFSSLARDIFSAYTDPGAVQEALGEGSVDEIAKRFQVLLVILSDSSSVKVFGKIKLADLSVYHVDFGFGQVESLDSITSQVSVKFKVVQKVPLKFFAKKSHILLPGTLGAKLVKGEKMVIKNVLSKDLVSQIESETVPNLKVSQAMITRLVMPTYIKTAKAFDEWFRRRVLVDATKKSTSASGRSWDMSRSLDELKVALKDTETVKFGEDEKNNLIKAFKFAAARPAQNKIFAESISGLWDMVAEKEYVVDMIQELADTASIWKDTEGFVKVSTPMNVKTISAWFAVTLEAKGIEYFAKDVMHLPIKFLNAIDKIGDDRNAQALITSAKLEVLSGNLSAAVACWLWNKLSKKPAELAEIITAPIQVFRALSNAEKADKSGKDLRKLIMSNEKFLEFLLGTGSSEDVKSLVSTVKTFPGLDNGERQSLLVKIVRIKPDALDQVQTKKVEVKVGKLPQVTSQRSYKALQEEHERLVNTEIPDNSKAIAAAREHGDLRENFEFRAAKDRQKYLQLRVGELDAMLNKIGPTDFSEFKVKNRVIPAAKVTIKSPEAETTYSIVGMLDGDPDKNWLSFETPLAKSMLGHQVGDSIELPGGDEAEILAVEPLDTETLNFFVK</sequence>
<dbReference type="InterPro" id="IPR036805">
    <property type="entry name" value="Tscrpt_elong_fac_GreA/B_N_sf"/>
</dbReference>
<dbReference type="STRING" id="313628.LNTAR_12896"/>
<evidence type="ECO:0000256" key="4">
    <source>
        <dbReference type="ARBA" id="ARBA00023125"/>
    </source>
</evidence>
<comment type="similarity">
    <text evidence="1">Belongs to the GreA/GreB family.</text>
</comment>
<name>A6DK30_9BACT</name>
<evidence type="ECO:0000256" key="5">
    <source>
        <dbReference type="ARBA" id="ARBA00023163"/>
    </source>
</evidence>
<evidence type="ECO:0000259" key="8">
    <source>
        <dbReference type="Pfam" id="PF03449"/>
    </source>
</evidence>
<proteinExistence type="inferred from homology"/>
<evidence type="ECO:0000256" key="6">
    <source>
        <dbReference type="ARBA" id="ARBA00030776"/>
    </source>
</evidence>
<dbReference type="PANTHER" id="PTHR30437:SF4">
    <property type="entry name" value="TRANSCRIPTION ELONGATION FACTOR GREA"/>
    <property type="match status" value="1"/>
</dbReference>
<reference evidence="9 10" key="1">
    <citation type="journal article" date="2010" name="J. Bacteriol.">
        <title>Genome sequence of Lentisphaera araneosa HTCC2155T, the type species of the order Lentisphaerales in the phylum Lentisphaerae.</title>
        <authorList>
            <person name="Thrash J.C."/>
            <person name="Cho J.C."/>
            <person name="Vergin K.L."/>
            <person name="Morris R.M."/>
            <person name="Giovannoni S.J."/>
        </authorList>
    </citation>
    <scope>NUCLEOTIDE SEQUENCE [LARGE SCALE GENOMIC DNA]</scope>
    <source>
        <strain evidence="9 10">HTCC2155</strain>
    </source>
</reference>
<dbReference type="Pfam" id="PF01272">
    <property type="entry name" value="GreA_GreB"/>
    <property type="match status" value="1"/>
</dbReference>
<comment type="caution">
    <text evidence="9">The sequence shown here is derived from an EMBL/GenBank/DDBJ whole genome shotgun (WGS) entry which is preliminary data.</text>
</comment>
<evidence type="ECO:0000259" key="7">
    <source>
        <dbReference type="Pfam" id="PF01272"/>
    </source>
</evidence>
<dbReference type="RefSeq" id="WP_007278245.1">
    <property type="nucleotide sequence ID" value="NZ_ABCK01000006.1"/>
</dbReference>
<organism evidence="9 10">
    <name type="scientific">Lentisphaera araneosa HTCC2155</name>
    <dbReference type="NCBI Taxonomy" id="313628"/>
    <lineage>
        <taxon>Bacteria</taxon>
        <taxon>Pseudomonadati</taxon>
        <taxon>Lentisphaerota</taxon>
        <taxon>Lentisphaeria</taxon>
        <taxon>Lentisphaerales</taxon>
        <taxon>Lentisphaeraceae</taxon>
        <taxon>Lentisphaera</taxon>
    </lineage>
</organism>
<dbReference type="SUPFAM" id="SSF54534">
    <property type="entry name" value="FKBP-like"/>
    <property type="match status" value="1"/>
</dbReference>
<dbReference type="EMBL" id="ABCK01000006">
    <property type="protein sequence ID" value="EDM28254.1"/>
    <property type="molecule type" value="Genomic_DNA"/>
</dbReference>
<dbReference type="eggNOG" id="COG0782">
    <property type="taxonomic scope" value="Bacteria"/>
</dbReference>
<protein>
    <recommendedName>
        <fullName evidence="2">Transcription elongation factor GreA</fullName>
    </recommendedName>
    <alternativeName>
        <fullName evidence="6">Transcript cleavage factor GreA</fullName>
    </alternativeName>
</protein>
<dbReference type="Gene3D" id="3.10.50.30">
    <property type="entry name" value="Transcription elongation factor, GreA/GreB, C-terminal domain"/>
    <property type="match status" value="1"/>
</dbReference>
<dbReference type="GO" id="GO:0070063">
    <property type="term" value="F:RNA polymerase binding"/>
    <property type="evidence" value="ECO:0007669"/>
    <property type="project" value="InterPro"/>
</dbReference>
<keyword evidence="5" id="KW-0804">Transcription</keyword>
<evidence type="ECO:0000256" key="3">
    <source>
        <dbReference type="ARBA" id="ARBA00023015"/>
    </source>
</evidence>
<dbReference type="GO" id="GO:0006354">
    <property type="term" value="P:DNA-templated transcription elongation"/>
    <property type="evidence" value="ECO:0007669"/>
    <property type="project" value="TreeGrafter"/>
</dbReference>
<dbReference type="SUPFAM" id="SSF46557">
    <property type="entry name" value="GreA transcript cleavage protein, N-terminal domain"/>
    <property type="match status" value="1"/>
</dbReference>
<dbReference type="InterPro" id="IPR023459">
    <property type="entry name" value="Tscrpt_elong_fac_GreA/B_fam"/>
</dbReference>
<dbReference type="GO" id="GO:0003677">
    <property type="term" value="F:DNA binding"/>
    <property type="evidence" value="ECO:0007669"/>
    <property type="project" value="UniProtKB-KW"/>
</dbReference>
<dbReference type="GO" id="GO:0032784">
    <property type="term" value="P:regulation of DNA-templated transcription elongation"/>
    <property type="evidence" value="ECO:0007669"/>
    <property type="project" value="InterPro"/>
</dbReference>
<evidence type="ECO:0000256" key="2">
    <source>
        <dbReference type="ARBA" id="ARBA00013729"/>
    </source>
</evidence>
<keyword evidence="3" id="KW-0805">Transcription regulation</keyword>
<dbReference type="InterPro" id="IPR036953">
    <property type="entry name" value="GreA/GreB_C_sf"/>
</dbReference>
<gene>
    <name evidence="9" type="ORF">LNTAR_12896</name>
</gene>
<feature type="domain" description="Transcription elongation factor GreA/GreB N-terminal" evidence="8">
    <location>
        <begin position="536"/>
        <end position="601"/>
    </location>
</feature>